<evidence type="ECO:0000313" key="6">
    <source>
        <dbReference type="Proteomes" id="UP001523550"/>
    </source>
</evidence>
<dbReference type="InterPro" id="IPR050221">
    <property type="entry name" value="26S_Proteasome_ATPase"/>
</dbReference>
<dbReference type="InterPro" id="IPR027417">
    <property type="entry name" value="P-loop_NTPase"/>
</dbReference>
<feature type="domain" description="AAA+ ATPase" evidence="4">
    <location>
        <begin position="265"/>
        <end position="395"/>
    </location>
</feature>
<evidence type="ECO:0000256" key="3">
    <source>
        <dbReference type="ARBA" id="ARBA00022840"/>
    </source>
</evidence>
<comment type="caution">
    <text evidence="5">The sequence shown here is derived from an EMBL/GenBank/DDBJ whole genome shotgun (WGS) entry which is preliminary data.</text>
</comment>
<dbReference type="SMART" id="SM00382">
    <property type="entry name" value="AAA"/>
    <property type="match status" value="2"/>
</dbReference>
<keyword evidence="3" id="KW-0067">ATP-binding</keyword>
<dbReference type="InterPro" id="IPR003959">
    <property type="entry name" value="ATPase_AAA_core"/>
</dbReference>
<dbReference type="SUPFAM" id="SSF52540">
    <property type="entry name" value="P-loop containing nucleoside triphosphate hydrolases"/>
    <property type="match status" value="2"/>
</dbReference>
<proteinExistence type="inferred from homology"/>
<organism evidence="5 6">
    <name type="scientific">Natronospira proteinivora</name>
    <dbReference type="NCBI Taxonomy" id="1807133"/>
    <lineage>
        <taxon>Bacteria</taxon>
        <taxon>Pseudomonadati</taxon>
        <taxon>Pseudomonadota</taxon>
        <taxon>Gammaproteobacteria</taxon>
        <taxon>Natronospirales</taxon>
        <taxon>Natronospiraceae</taxon>
        <taxon>Natronospira</taxon>
    </lineage>
</organism>
<dbReference type="CDD" id="cd19481">
    <property type="entry name" value="RecA-like_protease"/>
    <property type="match status" value="1"/>
</dbReference>
<feature type="domain" description="AAA+ ATPase" evidence="4">
    <location>
        <begin position="501"/>
        <end position="632"/>
    </location>
</feature>
<dbReference type="PANTHER" id="PTHR23073">
    <property type="entry name" value="26S PROTEASOME REGULATORY SUBUNIT"/>
    <property type="match status" value="1"/>
</dbReference>
<dbReference type="Pfam" id="PF00004">
    <property type="entry name" value="AAA"/>
    <property type="match status" value="2"/>
</dbReference>
<comment type="similarity">
    <text evidence="1">Belongs to the AAA ATPase family.</text>
</comment>
<dbReference type="Proteomes" id="UP001523550">
    <property type="component" value="Unassembled WGS sequence"/>
</dbReference>
<name>A0ABT1G8R1_9GAMM</name>
<dbReference type="EMBL" id="JALJYF010000002">
    <property type="protein sequence ID" value="MCP1727621.1"/>
    <property type="molecule type" value="Genomic_DNA"/>
</dbReference>
<dbReference type="InterPro" id="IPR003593">
    <property type="entry name" value="AAA+_ATPase"/>
</dbReference>
<evidence type="ECO:0000256" key="1">
    <source>
        <dbReference type="ARBA" id="ARBA00006914"/>
    </source>
</evidence>
<keyword evidence="6" id="KW-1185">Reference proteome</keyword>
<reference evidence="5 6" key="1">
    <citation type="submission" date="2022-03" db="EMBL/GenBank/DDBJ databases">
        <title>Genomic Encyclopedia of Type Strains, Phase III (KMG-III): the genomes of soil and plant-associated and newly described type strains.</title>
        <authorList>
            <person name="Whitman W."/>
        </authorList>
    </citation>
    <scope>NUCLEOTIDE SEQUENCE [LARGE SCALE GENOMIC DNA]</scope>
    <source>
        <strain evidence="5 6">BSker1</strain>
    </source>
</reference>
<dbReference type="RefSeq" id="WP_253448109.1">
    <property type="nucleotide sequence ID" value="NZ_JALJYF010000002.1"/>
</dbReference>
<protein>
    <submittedName>
        <fullName evidence="5">SpoVK/Ycf46/Vps4 family AAA+-type ATPase</fullName>
    </submittedName>
</protein>
<sequence>MSPQAFLERIKAQSRAAEGRSQHFSALTATWLLNLLLARRGRIHLLLQDDRRPLHSLLDEMGIETHQALEAAEIQHLLSDRAQRLQAARIRPGGRFARNLESLREKLGLTPLERDALGFLVITRADPTARMLIDALYPQAPQHALIEAISTGLQASASGVAACLRSDGVLRRAGLISLMDGSNFPFCSRLGIRTGLIDALGARELDLEDFLRDAMYPARPSRLAWEDFQYMQQEAELIRSRLAHAYQRRDNTAREQPSNNAASPGHCNVLLAGPPGTGKSEFARLMARELAADAWEIADLQPGDDASARTRDMSLAQEILAHAKRPLIIFDEIEDVFGRDLGLGNQDSADHSKGWMNRFLESNPVPTLWITNSVARIDPAHLRRFDLVIDMPQANKPTRERLVRRQLPEHLAETRLGRYLTRTPDITAADVEILARASQSLATSHPASTEASLERLLDHRLRVIHGQRYQPPHNDNAPYSLKWLNPDTDIEPIANGLARSRMGRILLHGPPGTGKTAFAHYLAERLDLPLVSKSAAQLLGCFVGENEQNVRRLFEQARREQGVLMLDEADSLVANREGTSQQWQVSLTNEILQQMETFPGIFIAATNRIDHLDPAAMRRFDWRIKLDWLKPEQVVDMARATLRAQEGQEPSEADLAQFKQIGPVAPGDFNVARRQALVRGIELNSGALKRVLMEQRRGRQLESPGMGFLALV</sequence>
<keyword evidence="2" id="KW-0547">Nucleotide-binding</keyword>
<gene>
    <name evidence="5" type="ORF">J2T60_001621</name>
</gene>
<evidence type="ECO:0000313" key="5">
    <source>
        <dbReference type="EMBL" id="MCP1727621.1"/>
    </source>
</evidence>
<accession>A0ABT1G8R1</accession>
<evidence type="ECO:0000259" key="4">
    <source>
        <dbReference type="SMART" id="SM00382"/>
    </source>
</evidence>
<evidence type="ECO:0000256" key="2">
    <source>
        <dbReference type="ARBA" id="ARBA00022741"/>
    </source>
</evidence>
<dbReference type="Gene3D" id="3.40.50.300">
    <property type="entry name" value="P-loop containing nucleotide triphosphate hydrolases"/>
    <property type="match status" value="2"/>
</dbReference>